<dbReference type="GO" id="GO:0005506">
    <property type="term" value="F:iron ion binding"/>
    <property type="evidence" value="ECO:0007669"/>
    <property type="project" value="TreeGrafter"/>
</dbReference>
<evidence type="ECO:0000313" key="2">
    <source>
        <dbReference type="EMBL" id="QBZ82773.1"/>
    </source>
</evidence>
<dbReference type="PROSITE" id="PS01097">
    <property type="entry name" value="HUPF_HYPC"/>
    <property type="match status" value="1"/>
</dbReference>
<name>A0A4P7NYC9_9GAMM</name>
<accession>A0A4P7NYC9</accession>
<comment type="similarity">
    <text evidence="1">Belongs to the HupF/HypC family.</text>
</comment>
<evidence type="ECO:0000256" key="1">
    <source>
        <dbReference type="ARBA" id="ARBA00006018"/>
    </source>
</evidence>
<dbReference type="FunFam" id="2.30.30.140:FF:000022">
    <property type="entry name" value="Hydrogenase assembly chaperone HybG"/>
    <property type="match status" value="1"/>
</dbReference>
<proteinExistence type="inferred from homology"/>
<evidence type="ECO:0000313" key="3">
    <source>
        <dbReference type="Proteomes" id="UP000296201"/>
    </source>
</evidence>
<dbReference type="GO" id="GO:1902670">
    <property type="term" value="F:carbon dioxide binding"/>
    <property type="evidence" value="ECO:0007669"/>
    <property type="project" value="TreeGrafter"/>
</dbReference>
<dbReference type="SUPFAM" id="SSF159127">
    <property type="entry name" value="HupF/HypC-like"/>
    <property type="match status" value="1"/>
</dbReference>
<dbReference type="InterPro" id="IPR019812">
    <property type="entry name" value="Hydgase_assmbl_chp_CS"/>
</dbReference>
<dbReference type="OrthoDB" id="9806017at2"/>
<dbReference type="Gene3D" id="2.30.30.140">
    <property type="match status" value="1"/>
</dbReference>
<dbReference type="Proteomes" id="UP000296201">
    <property type="component" value="Chromosome"/>
</dbReference>
<reference evidence="2 3" key="1">
    <citation type="submission" date="2018-08" db="EMBL/GenBank/DDBJ databases">
        <title>Horizontal acquisition of hydrogen conversion ability and other habitat adaptations in Hydrogenovibrio crunogenus strains.</title>
        <authorList>
            <person name="Gonnella G."/>
            <person name="Adam N."/>
            <person name="Perner M."/>
        </authorList>
    </citation>
    <scope>NUCLEOTIDE SEQUENCE [LARGE SCALE GENOMIC DNA]</scope>
    <source>
        <strain evidence="2 3">SP-41</strain>
    </source>
</reference>
<organism evidence="2 3">
    <name type="scientific">Hydrogenovibrio crunogenus</name>
    <dbReference type="NCBI Taxonomy" id="39765"/>
    <lineage>
        <taxon>Bacteria</taxon>
        <taxon>Pseudomonadati</taxon>
        <taxon>Pseudomonadota</taxon>
        <taxon>Gammaproteobacteria</taxon>
        <taxon>Thiotrichales</taxon>
        <taxon>Piscirickettsiaceae</taxon>
        <taxon>Hydrogenovibrio</taxon>
    </lineage>
</organism>
<dbReference type="NCBIfam" id="TIGR00074">
    <property type="entry name" value="hypC_hupF"/>
    <property type="match status" value="1"/>
</dbReference>
<protein>
    <submittedName>
        <fullName evidence="2">Hydrogenase-2 operon protein HybG</fullName>
    </submittedName>
</protein>
<keyword evidence="3" id="KW-1185">Reference proteome</keyword>
<dbReference type="RefSeq" id="WP_135795448.1">
    <property type="nucleotide sequence ID" value="NZ_CP032096.1"/>
</dbReference>
<dbReference type="Pfam" id="PF01455">
    <property type="entry name" value="HupF_HypC"/>
    <property type="match status" value="1"/>
</dbReference>
<dbReference type="PANTHER" id="PTHR35177:SF2">
    <property type="entry name" value="HYDROGENASE MATURATION FACTOR HYBG"/>
    <property type="match status" value="1"/>
</dbReference>
<gene>
    <name evidence="2" type="primary">hybG</name>
    <name evidence="2" type="ORF">GHNINEIG_00809</name>
</gene>
<dbReference type="PRINTS" id="PR00445">
    <property type="entry name" value="HUPFHYPC"/>
</dbReference>
<dbReference type="PANTHER" id="PTHR35177">
    <property type="entry name" value="HYDROGENASE MATURATION FACTOR HYBG"/>
    <property type="match status" value="1"/>
</dbReference>
<dbReference type="InterPro" id="IPR001109">
    <property type="entry name" value="Hydrogenase_HupF/HypC"/>
</dbReference>
<dbReference type="AlphaFoldDB" id="A0A4P7NYC9"/>
<sequence>MCLGIPGQIIEITDSENQLALVEVSGVKREVNVACVVETGQPVESCIGYWALIHVGFAMSRIDEEEAKKTLAILEELGEVQEELEAMHKSQESLRV</sequence>
<dbReference type="EMBL" id="CP032096">
    <property type="protein sequence ID" value="QBZ82773.1"/>
    <property type="molecule type" value="Genomic_DNA"/>
</dbReference>
<dbReference type="GO" id="GO:0051604">
    <property type="term" value="P:protein maturation"/>
    <property type="evidence" value="ECO:0007669"/>
    <property type="project" value="TreeGrafter"/>
</dbReference>